<dbReference type="Gene3D" id="3.90.190.10">
    <property type="entry name" value="Protein tyrosine phosphatase superfamily"/>
    <property type="match status" value="1"/>
</dbReference>
<evidence type="ECO:0000313" key="2">
    <source>
        <dbReference type="EMBL" id="BDR55502.1"/>
    </source>
</evidence>
<dbReference type="Proteomes" id="UP001321804">
    <property type="component" value="Chromosome"/>
</dbReference>
<evidence type="ECO:0000313" key="3">
    <source>
        <dbReference type="Proteomes" id="UP001321804"/>
    </source>
</evidence>
<dbReference type="Pfam" id="PF13350">
    <property type="entry name" value="Y_phosphatase3"/>
    <property type="match status" value="1"/>
</dbReference>
<dbReference type="InterPro" id="IPR016130">
    <property type="entry name" value="Tyr_Pase_AS"/>
</dbReference>
<organism evidence="2 3">
    <name type="scientific">Xylocopilactobacillus apis</name>
    <dbReference type="NCBI Taxonomy" id="2932183"/>
    <lineage>
        <taxon>Bacteria</taxon>
        <taxon>Bacillati</taxon>
        <taxon>Bacillota</taxon>
        <taxon>Bacilli</taxon>
        <taxon>Lactobacillales</taxon>
        <taxon>Lactobacillaceae</taxon>
        <taxon>Xylocopilactobacillus</taxon>
    </lineage>
</organism>
<accession>A0AAU9D3R9</accession>
<sequence>MTEEITNLRSLGGYSGTNGRVKEGFFFRSGQLFELSDSQLHYLSDELKIKKIFDFRGTDERKRFPDDLWSGAEYVVLDVLKDAVTNQASVEEIVSGDGQVDENMLKTYEEMALCDSSRQSYHHFLLSLIEEPEPVIFHCYAGKDRTGVGAALILKSLGVSDDQIFDDYLKTNVMRKSANQEILTELEDKLTPEQLKGVETALCVKPDYLKRYFSTIDKHYDSFDHYLEEGLDLPKDFKKKMESMYLE</sequence>
<evidence type="ECO:0000256" key="1">
    <source>
        <dbReference type="ARBA" id="ARBA00009580"/>
    </source>
</evidence>
<dbReference type="AlphaFoldDB" id="A0AAU9D3R9"/>
<dbReference type="InterPro" id="IPR029021">
    <property type="entry name" value="Prot-tyrosine_phosphatase-like"/>
</dbReference>
<dbReference type="PANTHER" id="PTHR31126">
    <property type="entry name" value="TYROSINE-PROTEIN PHOSPHATASE"/>
    <property type="match status" value="1"/>
</dbReference>
<comment type="similarity">
    <text evidence="1">Belongs to the protein-tyrosine phosphatase family.</text>
</comment>
<dbReference type="KEGG" id="xak:KIMC2_00640"/>
<dbReference type="PROSITE" id="PS00383">
    <property type="entry name" value="TYR_PHOSPHATASE_1"/>
    <property type="match status" value="1"/>
</dbReference>
<proteinExistence type="inferred from homology"/>
<gene>
    <name evidence="2" type="ORF">KIMC2_00640</name>
</gene>
<dbReference type="PANTHER" id="PTHR31126:SF1">
    <property type="entry name" value="TYROSINE SPECIFIC PROTEIN PHOSPHATASES DOMAIN-CONTAINING PROTEIN"/>
    <property type="match status" value="1"/>
</dbReference>
<protein>
    <submittedName>
        <fullName evidence="2">Phosphatase</fullName>
    </submittedName>
</protein>
<name>A0AAU9D3R9_9LACO</name>
<dbReference type="GO" id="GO:0004721">
    <property type="term" value="F:phosphoprotein phosphatase activity"/>
    <property type="evidence" value="ECO:0007669"/>
    <property type="project" value="InterPro"/>
</dbReference>
<dbReference type="InterPro" id="IPR026893">
    <property type="entry name" value="Tyr/Ser_Pase_IphP-type"/>
</dbReference>
<keyword evidence="3" id="KW-1185">Reference proteome</keyword>
<dbReference type="SUPFAM" id="SSF52799">
    <property type="entry name" value="(Phosphotyrosine protein) phosphatases II"/>
    <property type="match status" value="1"/>
</dbReference>
<dbReference type="EMBL" id="AP026801">
    <property type="protein sequence ID" value="BDR55502.1"/>
    <property type="molecule type" value="Genomic_DNA"/>
</dbReference>
<dbReference type="RefSeq" id="WP_317696866.1">
    <property type="nucleotide sequence ID" value="NZ_AP026801.1"/>
</dbReference>
<reference evidence="2 3" key="1">
    <citation type="journal article" date="2023" name="Microbiol. Spectr.">
        <title>Symbiosis of Carpenter Bees with Uncharacterized Lactic Acid Bacteria Showing NAD Auxotrophy.</title>
        <authorList>
            <person name="Kawasaki S."/>
            <person name="Ozawa K."/>
            <person name="Mori T."/>
            <person name="Yamamoto A."/>
            <person name="Ito M."/>
            <person name="Ohkuma M."/>
            <person name="Sakamoto M."/>
            <person name="Matsutani M."/>
        </authorList>
    </citation>
    <scope>NUCLEOTIDE SEQUENCE [LARGE SCALE GENOMIC DNA]</scope>
    <source>
        <strain evidence="2 3">KimC2</strain>
    </source>
</reference>